<comment type="caution">
    <text evidence="2">The sequence shown here is derived from an EMBL/GenBank/DDBJ whole genome shotgun (WGS) entry which is preliminary data.</text>
</comment>
<reference evidence="3" key="1">
    <citation type="journal article" date="2019" name="Int. J. Syst. Evol. Microbiol.">
        <title>The Global Catalogue of Microorganisms (GCM) 10K type strain sequencing project: providing services to taxonomists for standard genome sequencing and annotation.</title>
        <authorList>
            <consortium name="The Broad Institute Genomics Platform"/>
            <consortium name="The Broad Institute Genome Sequencing Center for Infectious Disease"/>
            <person name="Wu L."/>
            <person name="Ma J."/>
        </authorList>
    </citation>
    <scope>NUCLEOTIDE SEQUENCE [LARGE SCALE GENOMIC DNA]</scope>
    <source>
        <strain evidence="3">JCM 16540</strain>
    </source>
</reference>
<evidence type="ECO:0000313" key="2">
    <source>
        <dbReference type="EMBL" id="GAA3555546.1"/>
    </source>
</evidence>
<dbReference type="RefSeq" id="WP_204912102.1">
    <property type="nucleotide sequence ID" value="NZ_BAAAYR010000001.1"/>
</dbReference>
<gene>
    <name evidence="2" type="ORF">GCM10022197_08390</name>
</gene>
<proteinExistence type="predicted"/>
<evidence type="ECO:0000256" key="1">
    <source>
        <dbReference type="SAM" id="MobiDB-lite"/>
    </source>
</evidence>
<accession>A0ABP6WVY9</accession>
<dbReference type="EMBL" id="BAAAYR010000001">
    <property type="protein sequence ID" value="GAA3555546.1"/>
    <property type="molecule type" value="Genomic_DNA"/>
</dbReference>
<keyword evidence="3" id="KW-1185">Reference proteome</keyword>
<protein>
    <recommendedName>
        <fullName evidence="4">Pyridoxamine 5'-phosphate oxidase</fullName>
    </recommendedName>
</protein>
<evidence type="ECO:0000313" key="3">
    <source>
        <dbReference type="Proteomes" id="UP001500767"/>
    </source>
</evidence>
<evidence type="ECO:0008006" key="4">
    <source>
        <dbReference type="Google" id="ProtNLM"/>
    </source>
</evidence>
<sequence length="180" mass="18982">MRPPGTRRRPPPPPRSIDGTVTADLADVGRLAWLVERGFVVAATTTGNPAGTRVACALAAGAFWPLLPAALALQTALTVRPGTRYYLTPARDAVLAVAVRRGGWFVFCHVAERPGSGQGRALRALVAPALCAAADASGTPIEAAALTSRLARRYQAEFPGLADQGRAFPQGRRLRRAPRP</sequence>
<feature type="compositionally biased region" description="Basic residues" evidence="1">
    <location>
        <begin position="1"/>
        <end position="10"/>
    </location>
</feature>
<name>A0ABP6WVY9_9ACTN</name>
<feature type="region of interest" description="Disordered" evidence="1">
    <location>
        <begin position="1"/>
        <end position="20"/>
    </location>
</feature>
<organism evidence="2 3">
    <name type="scientific">Microlunatus spumicola</name>
    <dbReference type="NCBI Taxonomy" id="81499"/>
    <lineage>
        <taxon>Bacteria</taxon>
        <taxon>Bacillati</taxon>
        <taxon>Actinomycetota</taxon>
        <taxon>Actinomycetes</taxon>
        <taxon>Propionibacteriales</taxon>
        <taxon>Propionibacteriaceae</taxon>
        <taxon>Microlunatus</taxon>
    </lineage>
</organism>
<dbReference type="Proteomes" id="UP001500767">
    <property type="component" value="Unassembled WGS sequence"/>
</dbReference>